<dbReference type="Proteomes" id="UP001164286">
    <property type="component" value="Unassembled WGS sequence"/>
</dbReference>
<feature type="region of interest" description="Disordered" evidence="1">
    <location>
        <begin position="164"/>
        <end position="197"/>
    </location>
</feature>
<sequence length="563" mass="62503">MSFFRLFAPRQRAPGPTREDPTLSLNAEAFGCLFLTKINQPFGPQDPGYVTEPYTLQGWLQVSIPPGRGRCRCKSIKVGVRAVCRLAMGAWRGWEEDIVLNKEEKLEEVDGIWFEEGSTRYDFAFQLPESMLAHDYHDNAKVRLELYAIMEGLPVEDNGLFRSLRSLSPSPGPGSRQGSPTPASRSPSPASLELPSMSLTDRSDHLPQVPTYEEAVISSGDEGWIHGTYNVMRHIKVFWNPNPTGGINSLDEKLVFQAEGVGEFEAHFKASIWTISSILHTRIRSTDLPPAVSIFYVSIGLTEHVVIRSPRDQGPKAEEKEVRTTRRHIIHQSGRRPPRELRRPNPSFPSIWCGSEAGGCSVGALEIIGKGRLPDDPQVRPSTFDSTKTPVRVSHQLFVEVVYAVWGQDQAGRVLPVSGPGEQRTVSVARGLILPHCTNIPERIGLPQYAPMSNVRLAQPDQPCPLCRVLPAERTCNACNFELDVHPRHDHDPKLVGNKDGVCPVCSTMVVDARGNSWKNCACKMTFEEMEKLGESIDKAGGAMVMPRWGAEGESRKEEYVVP</sequence>
<feature type="compositionally biased region" description="Basic and acidic residues" evidence="1">
    <location>
        <begin position="310"/>
        <end position="324"/>
    </location>
</feature>
<proteinExistence type="predicted"/>
<evidence type="ECO:0000256" key="1">
    <source>
        <dbReference type="SAM" id="MobiDB-lite"/>
    </source>
</evidence>
<keyword evidence="3" id="KW-1185">Reference proteome</keyword>
<feature type="compositionally biased region" description="Basic residues" evidence="1">
    <location>
        <begin position="325"/>
        <end position="336"/>
    </location>
</feature>
<protein>
    <submittedName>
        <fullName evidence="2">Uncharacterized protein</fullName>
    </submittedName>
</protein>
<feature type="region of interest" description="Disordered" evidence="1">
    <location>
        <begin position="310"/>
        <end position="344"/>
    </location>
</feature>
<dbReference type="RefSeq" id="XP_052942423.1">
    <property type="nucleotide sequence ID" value="XM_053091348.1"/>
</dbReference>
<gene>
    <name evidence="2" type="ORF">MKK02DRAFT_40952</name>
</gene>
<organism evidence="2 3">
    <name type="scientific">Dioszegia hungarica</name>
    <dbReference type="NCBI Taxonomy" id="4972"/>
    <lineage>
        <taxon>Eukaryota</taxon>
        <taxon>Fungi</taxon>
        <taxon>Dikarya</taxon>
        <taxon>Basidiomycota</taxon>
        <taxon>Agaricomycotina</taxon>
        <taxon>Tremellomycetes</taxon>
        <taxon>Tremellales</taxon>
        <taxon>Bulleribasidiaceae</taxon>
        <taxon>Dioszegia</taxon>
    </lineage>
</organism>
<dbReference type="AlphaFoldDB" id="A0AA38H2W2"/>
<evidence type="ECO:0000313" key="2">
    <source>
        <dbReference type="EMBL" id="KAI9632646.1"/>
    </source>
</evidence>
<comment type="caution">
    <text evidence="2">The sequence shown here is derived from an EMBL/GenBank/DDBJ whole genome shotgun (WGS) entry which is preliminary data.</text>
</comment>
<name>A0AA38H2W2_9TREE</name>
<accession>A0AA38H2W2</accession>
<evidence type="ECO:0000313" key="3">
    <source>
        <dbReference type="Proteomes" id="UP001164286"/>
    </source>
</evidence>
<dbReference type="EMBL" id="JAKWFO010000014">
    <property type="protein sequence ID" value="KAI9632646.1"/>
    <property type="molecule type" value="Genomic_DNA"/>
</dbReference>
<dbReference type="GeneID" id="77730553"/>
<reference evidence="2" key="1">
    <citation type="journal article" date="2022" name="G3 (Bethesda)">
        <title>High quality genome of the basidiomycete yeast Dioszegia hungarica PDD-24b-2 isolated from cloud water.</title>
        <authorList>
            <person name="Jarrige D."/>
            <person name="Haridas S."/>
            <person name="Bleykasten-Grosshans C."/>
            <person name="Joly M."/>
            <person name="Nadalig T."/>
            <person name="Sancelme M."/>
            <person name="Vuilleumier S."/>
            <person name="Grigoriev I.V."/>
            <person name="Amato P."/>
            <person name="Bringel F."/>
        </authorList>
    </citation>
    <scope>NUCLEOTIDE SEQUENCE</scope>
    <source>
        <strain evidence="2">PDD-24b-2</strain>
    </source>
</reference>